<keyword evidence="3 8" id="KW-0812">Transmembrane</keyword>
<keyword evidence="6" id="KW-0813">Transport</keyword>
<dbReference type="PATRIC" id="fig|111780.3.peg.2481"/>
<dbReference type="EMBL" id="CP003653">
    <property type="protein sequence ID" value="AFZ35923.1"/>
    <property type="molecule type" value="Genomic_DNA"/>
</dbReference>
<gene>
    <name evidence="10" type="ordered locus">Sta7437_2383</name>
</gene>
<protein>
    <recommendedName>
        <fullName evidence="9">MotA/TolQ/ExbB proton channel domain-containing protein</fullName>
    </recommendedName>
</protein>
<proteinExistence type="inferred from homology"/>
<comment type="similarity">
    <text evidence="6">Belongs to the exbB/tolQ family.</text>
</comment>
<evidence type="ECO:0000256" key="8">
    <source>
        <dbReference type="SAM" id="Phobius"/>
    </source>
</evidence>
<dbReference type="HOGENOM" id="CLU_033311_0_0_3"/>
<evidence type="ECO:0000256" key="6">
    <source>
        <dbReference type="RuleBase" id="RU004057"/>
    </source>
</evidence>
<dbReference type="KEGG" id="scs:Sta7437_2383"/>
<evidence type="ECO:0000259" key="9">
    <source>
        <dbReference type="Pfam" id="PF01618"/>
    </source>
</evidence>
<organism evidence="10 11">
    <name type="scientific">Stanieria cyanosphaera (strain ATCC 29371 / PCC 7437)</name>
    <dbReference type="NCBI Taxonomy" id="111780"/>
    <lineage>
        <taxon>Bacteria</taxon>
        <taxon>Bacillati</taxon>
        <taxon>Cyanobacteriota</taxon>
        <taxon>Cyanophyceae</taxon>
        <taxon>Pleurocapsales</taxon>
        <taxon>Dermocarpellaceae</taxon>
        <taxon>Stanieria</taxon>
    </lineage>
</organism>
<dbReference type="GO" id="GO:0017038">
    <property type="term" value="P:protein import"/>
    <property type="evidence" value="ECO:0007669"/>
    <property type="project" value="TreeGrafter"/>
</dbReference>
<evidence type="ECO:0000256" key="1">
    <source>
        <dbReference type="ARBA" id="ARBA00004651"/>
    </source>
</evidence>
<evidence type="ECO:0000256" key="5">
    <source>
        <dbReference type="ARBA" id="ARBA00023136"/>
    </source>
</evidence>
<dbReference type="PANTHER" id="PTHR30625:SF11">
    <property type="entry name" value="MOTA_TOLQ_EXBB PROTON CHANNEL DOMAIN-CONTAINING PROTEIN"/>
    <property type="match status" value="1"/>
</dbReference>
<feature type="domain" description="MotA/TolQ/ExbB proton channel" evidence="9">
    <location>
        <begin position="166"/>
        <end position="245"/>
    </location>
</feature>
<keyword evidence="2" id="KW-1003">Cell membrane</keyword>
<dbReference type="AlphaFoldDB" id="K9XTQ6"/>
<evidence type="ECO:0000256" key="3">
    <source>
        <dbReference type="ARBA" id="ARBA00022692"/>
    </source>
</evidence>
<feature type="transmembrane region" description="Helical" evidence="8">
    <location>
        <begin position="225"/>
        <end position="249"/>
    </location>
</feature>
<feature type="transmembrane region" description="Helical" evidence="8">
    <location>
        <begin position="73"/>
        <end position="91"/>
    </location>
</feature>
<feature type="transmembrane region" description="Helical" evidence="8">
    <location>
        <begin position="177"/>
        <end position="205"/>
    </location>
</feature>
<keyword evidence="7" id="KW-0175">Coiled coil</keyword>
<keyword evidence="5 8" id="KW-0472">Membrane</keyword>
<feature type="transmembrane region" description="Helical" evidence="8">
    <location>
        <begin position="33"/>
        <end position="53"/>
    </location>
</feature>
<sequence>MQPPNTISNMNNFKLKNLLKPHSRNSKRQELEVSLPFVFFFSAIWTLAIYGILIPFRTTPLGIFMYERGFTQYLVIALSGMVLAITALKYFKLKYESRALRKIWIAEHIPLEKPDSPDVAYFRDRLAKDGSLVALRCSRVLDAYINSGDRAAATEFALDDSSFYLSTSESSYSFPRILVWAIPLLGFLGTVLGISQAVGGFTGVLEQAEDVEKIKEGITSVTTGLAVAFDTTLLALCFSILLMIPLVLIERYETRLLLGIDIFINDKLLPRLKEKNKDINVDTINQAVKGAIDQYFPNPEALIEPAQMYAQKAAQALAQGFIEQISQVQDVSSQIIQQVGEVRSLANSDRQEFMNFFHQQQQANQELITGMKATIEEIKANQESIAIGLNSQASEISQTLEKAAQALENRVANLEQAANKIAQLQQFQQSLDNSLQSMEKTAQLGEVLTGVRDHLAQLQPILKEMNKPRKIILLENENGTIPI</sequence>
<reference evidence="11" key="1">
    <citation type="journal article" date="2013" name="Proc. Natl. Acad. Sci. U.S.A.">
        <title>Improving the coverage of the cyanobacterial phylum using diversity-driven genome sequencing.</title>
        <authorList>
            <person name="Shih P.M."/>
            <person name="Wu D."/>
            <person name="Latifi A."/>
            <person name="Axen S.D."/>
            <person name="Fewer D.P."/>
            <person name="Talla E."/>
            <person name="Calteau A."/>
            <person name="Cai F."/>
            <person name="Tandeau de Marsac N."/>
            <person name="Rippka R."/>
            <person name="Herdman M."/>
            <person name="Sivonen K."/>
            <person name="Coursin T."/>
            <person name="Laurent T."/>
            <person name="Goodwin L."/>
            <person name="Nolan M."/>
            <person name="Davenport K.W."/>
            <person name="Han C.S."/>
            <person name="Rubin E.M."/>
            <person name="Eisen J.A."/>
            <person name="Woyke T."/>
            <person name="Gugger M."/>
            <person name="Kerfeld C.A."/>
        </authorList>
    </citation>
    <scope>NUCLEOTIDE SEQUENCE [LARGE SCALE GENOMIC DNA]</scope>
    <source>
        <strain evidence="11">ATCC 29371 / PCC 7437</strain>
    </source>
</reference>
<keyword evidence="6" id="KW-0653">Protein transport</keyword>
<dbReference type="InterPro" id="IPR050790">
    <property type="entry name" value="ExbB/TolQ_transport"/>
</dbReference>
<dbReference type="Pfam" id="PF01618">
    <property type="entry name" value="MotA_ExbB"/>
    <property type="match status" value="1"/>
</dbReference>
<evidence type="ECO:0000313" key="10">
    <source>
        <dbReference type="EMBL" id="AFZ35923.1"/>
    </source>
</evidence>
<dbReference type="PANTHER" id="PTHR30625">
    <property type="entry name" value="PROTEIN TOLQ"/>
    <property type="match status" value="1"/>
</dbReference>
<keyword evidence="4 8" id="KW-1133">Transmembrane helix</keyword>
<comment type="subcellular location">
    <subcellularLocation>
        <location evidence="1">Cell membrane</location>
        <topology evidence="1">Multi-pass membrane protein</topology>
    </subcellularLocation>
    <subcellularLocation>
        <location evidence="6">Membrane</location>
        <topology evidence="6">Multi-pass membrane protein</topology>
    </subcellularLocation>
</comment>
<accession>K9XTQ6</accession>
<evidence type="ECO:0000256" key="4">
    <source>
        <dbReference type="ARBA" id="ARBA00022989"/>
    </source>
</evidence>
<dbReference type="InterPro" id="IPR002898">
    <property type="entry name" value="MotA_ExbB_proton_chnl"/>
</dbReference>
<dbReference type="GO" id="GO:0005886">
    <property type="term" value="C:plasma membrane"/>
    <property type="evidence" value="ECO:0007669"/>
    <property type="project" value="UniProtKB-SubCell"/>
</dbReference>
<dbReference type="STRING" id="111780.Sta7437_2383"/>
<evidence type="ECO:0000256" key="2">
    <source>
        <dbReference type="ARBA" id="ARBA00022475"/>
    </source>
</evidence>
<dbReference type="eggNOG" id="COG0811">
    <property type="taxonomic scope" value="Bacteria"/>
</dbReference>
<keyword evidence="11" id="KW-1185">Reference proteome</keyword>
<evidence type="ECO:0000313" key="11">
    <source>
        <dbReference type="Proteomes" id="UP000010473"/>
    </source>
</evidence>
<evidence type="ECO:0000256" key="7">
    <source>
        <dbReference type="SAM" id="Coils"/>
    </source>
</evidence>
<dbReference type="Proteomes" id="UP000010473">
    <property type="component" value="Chromosome"/>
</dbReference>
<name>K9XTQ6_STAC7</name>
<feature type="coiled-coil region" evidence="7">
    <location>
        <begin position="390"/>
        <end position="424"/>
    </location>
</feature>